<organism evidence="1 2">
    <name type="scientific">Saponaria officinalis</name>
    <name type="common">Common soapwort</name>
    <name type="synonym">Lychnis saponaria</name>
    <dbReference type="NCBI Taxonomy" id="3572"/>
    <lineage>
        <taxon>Eukaryota</taxon>
        <taxon>Viridiplantae</taxon>
        <taxon>Streptophyta</taxon>
        <taxon>Embryophyta</taxon>
        <taxon>Tracheophyta</taxon>
        <taxon>Spermatophyta</taxon>
        <taxon>Magnoliopsida</taxon>
        <taxon>eudicotyledons</taxon>
        <taxon>Gunneridae</taxon>
        <taxon>Pentapetalae</taxon>
        <taxon>Caryophyllales</taxon>
        <taxon>Caryophyllaceae</taxon>
        <taxon>Caryophylleae</taxon>
        <taxon>Saponaria</taxon>
    </lineage>
</organism>
<comment type="caution">
    <text evidence="1">The sequence shown here is derived from an EMBL/GenBank/DDBJ whole genome shotgun (WGS) entry which is preliminary data.</text>
</comment>
<protein>
    <submittedName>
        <fullName evidence="1">Uncharacterized protein</fullName>
    </submittedName>
</protein>
<name>A0AAW1MVG8_SAPOF</name>
<accession>A0AAW1MVG8</accession>
<proteinExistence type="predicted"/>
<dbReference type="EMBL" id="JBDFQZ010000002">
    <property type="protein sequence ID" value="KAK9749811.1"/>
    <property type="molecule type" value="Genomic_DNA"/>
</dbReference>
<evidence type="ECO:0000313" key="1">
    <source>
        <dbReference type="EMBL" id="KAK9749811.1"/>
    </source>
</evidence>
<evidence type="ECO:0000313" key="2">
    <source>
        <dbReference type="Proteomes" id="UP001443914"/>
    </source>
</evidence>
<sequence>MLPGLANFRFIFTVCFSSNIKVKQFRRYPSAMDSNMETDDMKTDDMMTDDSKEKMEMLCALAAKVRAERGASGLHLKLTGYSFISVSDLTCLCKRSSICVLLT</sequence>
<keyword evidence="2" id="KW-1185">Reference proteome</keyword>
<dbReference type="Proteomes" id="UP001443914">
    <property type="component" value="Unassembled WGS sequence"/>
</dbReference>
<gene>
    <name evidence="1" type="ORF">RND81_02G152100</name>
</gene>
<reference evidence="1" key="1">
    <citation type="submission" date="2024-03" db="EMBL/GenBank/DDBJ databases">
        <title>WGS assembly of Saponaria officinalis var. Norfolk2.</title>
        <authorList>
            <person name="Jenkins J."/>
            <person name="Shu S."/>
            <person name="Grimwood J."/>
            <person name="Barry K."/>
            <person name="Goodstein D."/>
            <person name="Schmutz J."/>
            <person name="Leebens-Mack J."/>
            <person name="Osbourn A."/>
        </authorList>
    </citation>
    <scope>NUCLEOTIDE SEQUENCE [LARGE SCALE GENOMIC DNA]</scope>
    <source>
        <strain evidence="1">JIC</strain>
    </source>
</reference>
<dbReference type="AlphaFoldDB" id="A0AAW1MVG8"/>